<feature type="compositionally biased region" description="Low complexity" evidence="1">
    <location>
        <begin position="105"/>
        <end position="121"/>
    </location>
</feature>
<evidence type="ECO:0000259" key="2">
    <source>
        <dbReference type="Pfam" id="PF04194"/>
    </source>
</evidence>
<dbReference type="GO" id="GO:0005737">
    <property type="term" value="C:cytoplasm"/>
    <property type="evidence" value="ECO:0007669"/>
    <property type="project" value="InterPro"/>
</dbReference>
<accession>A0A9Q1GLX1</accession>
<sequence length="378" mass="41828">MREVIFGLPGPWADDYLEAADHYTSKIGGLPDWPFPKSSLNYDLLKCRTCRSDLCLVSQVYAPISSGVLTIEERVIFVFGCTDAHCGSWRAIRVQKPDKREEAEAANSEAAPSGISSASASNSKWWDDLYSFGSDGEDHGDENINMEELGRALSEAASLASGLAKQTSKKQAETSGKSVSVNSKTREVDANMLVLPCFYIYSQTDGSSKDLAAVCSSYSSLSIEENRDQKDKDDQAPGEVWEEEGYEYDKALNADRTYLKFKKRLDACPQQCFRYSFGGKPLIATGNVNNPGACGLCGEQRHYEMQLMPSLVYFLQEGATSQQKDLLENWSWLTLLVYTCSKSCSQKAGEGISNGHGWTVVEEAIINSHKFLYSTRIE</sequence>
<name>A0A9Q1GLX1_9CARY</name>
<evidence type="ECO:0000313" key="3">
    <source>
        <dbReference type="EMBL" id="KAJ8422428.1"/>
    </source>
</evidence>
<feature type="region of interest" description="Disordered" evidence="1">
    <location>
        <begin position="100"/>
        <end position="121"/>
    </location>
</feature>
<protein>
    <recommendedName>
        <fullName evidence="2">Programmed cell death protein 2 C-terminal domain-containing protein</fullName>
    </recommendedName>
</protein>
<evidence type="ECO:0000313" key="4">
    <source>
        <dbReference type="Proteomes" id="UP001153076"/>
    </source>
</evidence>
<dbReference type="PANTHER" id="PTHR47762">
    <property type="entry name" value="OSJNBB0079B02.4 PROTEIN"/>
    <property type="match status" value="1"/>
</dbReference>
<keyword evidence="4" id="KW-1185">Reference proteome</keyword>
<evidence type="ECO:0000256" key="1">
    <source>
        <dbReference type="SAM" id="MobiDB-lite"/>
    </source>
</evidence>
<organism evidence="3 4">
    <name type="scientific">Carnegiea gigantea</name>
    <dbReference type="NCBI Taxonomy" id="171969"/>
    <lineage>
        <taxon>Eukaryota</taxon>
        <taxon>Viridiplantae</taxon>
        <taxon>Streptophyta</taxon>
        <taxon>Embryophyta</taxon>
        <taxon>Tracheophyta</taxon>
        <taxon>Spermatophyta</taxon>
        <taxon>Magnoliopsida</taxon>
        <taxon>eudicotyledons</taxon>
        <taxon>Gunneridae</taxon>
        <taxon>Pentapetalae</taxon>
        <taxon>Caryophyllales</taxon>
        <taxon>Cactineae</taxon>
        <taxon>Cactaceae</taxon>
        <taxon>Cactoideae</taxon>
        <taxon>Echinocereeae</taxon>
        <taxon>Carnegiea</taxon>
    </lineage>
</organism>
<comment type="caution">
    <text evidence="3">The sequence shown here is derived from an EMBL/GenBank/DDBJ whole genome shotgun (WGS) entry which is preliminary data.</text>
</comment>
<proteinExistence type="predicted"/>
<dbReference type="EMBL" id="JAKOGI010002258">
    <property type="protein sequence ID" value="KAJ8422428.1"/>
    <property type="molecule type" value="Genomic_DNA"/>
</dbReference>
<gene>
    <name evidence="3" type="ORF">Cgig2_003008</name>
</gene>
<dbReference type="Pfam" id="PF04194">
    <property type="entry name" value="PDCD2_C"/>
    <property type="match status" value="1"/>
</dbReference>
<dbReference type="AlphaFoldDB" id="A0A9Q1GLX1"/>
<dbReference type="PANTHER" id="PTHR47762:SF2">
    <property type="entry name" value="OS04G0640800 PROTEIN"/>
    <property type="match status" value="1"/>
</dbReference>
<feature type="domain" description="Programmed cell death protein 2 C-terminal" evidence="2">
    <location>
        <begin position="255"/>
        <end position="365"/>
    </location>
</feature>
<dbReference type="Proteomes" id="UP001153076">
    <property type="component" value="Unassembled WGS sequence"/>
</dbReference>
<dbReference type="InterPro" id="IPR007320">
    <property type="entry name" value="PDCD2_C"/>
</dbReference>
<dbReference type="OrthoDB" id="366284at2759"/>
<reference evidence="3" key="1">
    <citation type="submission" date="2022-04" db="EMBL/GenBank/DDBJ databases">
        <title>Carnegiea gigantea Genome sequencing and assembly v2.</title>
        <authorList>
            <person name="Copetti D."/>
            <person name="Sanderson M.J."/>
            <person name="Burquez A."/>
            <person name="Wojciechowski M.F."/>
        </authorList>
    </citation>
    <scope>NUCLEOTIDE SEQUENCE</scope>
    <source>
        <strain evidence="3">SGP5-SGP5p</strain>
        <tissue evidence="3">Aerial part</tissue>
    </source>
</reference>